<reference evidence="20 21" key="1">
    <citation type="submission" date="2017-09" db="EMBL/GenBank/DDBJ databases">
        <title>WGS assembly of Aquilegia coerulea Goldsmith.</title>
        <authorList>
            <person name="Hodges S."/>
            <person name="Kramer E."/>
            <person name="Nordborg M."/>
            <person name="Tomkins J."/>
            <person name="Borevitz J."/>
            <person name="Derieg N."/>
            <person name="Yan J."/>
            <person name="Mihaltcheva S."/>
            <person name="Hayes R.D."/>
            <person name="Rokhsar D."/>
        </authorList>
    </citation>
    <scope>NUCLEOTIDE SEQUENCE [LARGE SCALE GENOMIC DNA]</scope>
    <source>
        <strain evidence="21">cv. Goldsmith</strain>
    </source>
</reference>
<dbReference type="InterPro" id="IPR017441">
    <property type="entry name" value="Protein_kinase_ATP_BS"/>
</dbReference>
<dbReference type="Gene3D" id="3.30.200.20">
    <property type="entry name" value="Phosphorylase Kinase, domain 1"/>
    <property type="match status" value="1"/>
</dbReference>
<dbReference type="Pfam" id="PF07714">
    <property type="entry name" value="PK_Tyr_Ser-Thr"/>
    <property type="match status" value="1"/>
</dbReference>
<evidence type="ECO:0000256" key="14">
    <source>
        <dbReference type="ARBA" id="ARBA00047899"/>
    </source>
</evidence>
<name>A0A2G5C5I3_AQUCA</name>
<feature type="domain" description="MSP" evidence="19">
    <location>
        <begin position="7"/>
        <end position="125"/>
    </location>
</feature>
<evidence type="ECO:0000256" key="17">
    <source>
        <dbReference type="RuleBase" id="RU000304"/>
    </source>
</evidence>
<dbReference type="PROSITE" id="PS00108">
    <property type="entry name" value="PROTEIN_KINASE_ST"/>
    <property type="match status" value="1"/>
</dbReference>
<dbReference type="GO" id="GO:0016020">
    <property type="term" value="C:membrane"/>
    <property type="evidence" value="ECO:0007669"/>
    <property type="project" value="UniProtKB-SubCell"/>
</dbReference>
<feature type="domain" description="Protein kinase" evidence="18">
    <location>
        <begin position="156"/>
        <end position="425"/>
    </location>
</feature>
<dbReference type="InterPro" id="IPR011009">
    <property type="entry name" value="Kinase-like_dom_sf"/>
</dbReference>
<evidence type="ECO:0000256" key="16">
    <source>
        <dbReference type="PROSITE-ProRule" id="PRU10141"/>
    </source>
</evidence>
<dbReference type="Pfam" id="PF00635">
    <property type="entry name" value="Motile_Sperm"/>
    <property type="match status" value="1"/>
</dbReference>
<comment type="similarity">
    <text evidence="2">Belongs to the VAMP-associated protein (VAP) (TC 9.B.17) family.</text>
</comment>
<evidence type="ECO:0000256" key="4">
    <source>
        <dbReference type="ARBA" id="ARBA00022527"/>
    </source>
</evidence>
<dbReference type="InterPro" id="IPR013783">
    <property type="entry name" value="Ig-like_fold"/>
</dbReference>
<evidence type="ECO:0000313" key="20">
    <source>
        <dbReference type="EMBL" id="PIA26539.1"/>
    </source>
</evidence>
<dbReference type="SUPFAM" id="SSF49354">
    <property type="entry name" value="PapD-like"/>
    <property type="match status" value="1"/>
</dbReference>
<dbReference type="GO" id="GO:0005783">
    <property type="term" value="C:endoplasmic reticulum"/>
    <property type="evidence" value="ECO:0007669"/>
    <property type="project" value="UniProtKB-ARBA"/>
</dbReference>
<dbReference type="STRING" id="218851.A0A2G5C5I3"/>
<comment type="catalytic activity">
    <reaction evidence="15">
        <text>L-seryl-[protein] + ATP = O-phospho-L-seryl-[protein] + ADP + H(+)</text>
        <dbReference type="Rhea" id="RHEA:17989"/>
        <dbReference type="Rhea" id="RHEA-COMP:9863"/>
        <dbReference type="Rhea" id="RHEA-COMP:11604"/>
        <dbReference type="ChEBI" id="CHEBI:15378"/>
        <dbReference type="ChEBI" id="CHEBI:29999"/>
        <dbReference type="ChEBI" id="CHEBI:30616"/>
        <dbReference type="ChEBI" id="CHEBI:83421"/>
        <dbReference type="ChEBI" id="CHEBI:456216"/>
        <dbReference type="EC" id="2.7.11.1"/>
    </reaction>
</comment>
<keyword evidence="7" id="KW-0732">Signal</keyword>
<evidence type="ECO:0000259" key="18">
    <source>
        <dbReference type="PROSITE" id="PS50011"/>
    </source>
</evidence>
<dbReference type="InterPro" id="IPR008271">
    <property type="entry name" value="Ser/Thr_kinase_AS"/>
</dbReference>
<dbReference type="PANTHER" id="PTHR27009">
    <property type="entry name" value="RUST RESISTANCE KINASE LR10-RELATED"/>
    <property type="match status" value="1"/>
</dbReference>
<keyword evidence="9" id="KW-0418">Kinase</keyword>
<evidence type="ECO:0000256" key="10">
    <source>
        <dbReference type="ARBA" id="ARBA00022840"/>
    </source>
</evidence>
<evidence type="ECO:0000313" key="21">
    <source>
        <dbReference type="Proteomes" id="UP000230069"/>
    </source>
</evidence>
<evidence type="ECO:0000256" key="8">
    <source>
        <dbReference type="ARBA" id="ARBA00022741"/>
    </source>
</evidence>
<dbReference type="PROSITE" id="PS50011">
    <property type="entry name" value="PROTEIN_KINASE_DOM"/>
    <property type="match status" value="1"/>
</dbReference>
<dbReference type="AlphaFoldDB" id="A0A2G5C5I3"/>
<dbReference type="InterPro" id="IPR001245">
    <property type="entry name" value="Ser-Thr/Tyr_kinase_cat_dom"/>
</dbReference>
<dbReference type="SUPFAM" id="SSF56112">
    <property type="entry name" value="Protein kinase-like (PK-like)"/>
    <property type="match status" value="1"/>
</dbReference>
<dbReference type="PROSITE" id="PS00107">
    <property type="entry name" value="PROTEIN_KINASE_ATP"/>
    <property type="match status" value="1"/>
</dbReference>
<keyword evidence="10 16" id="KW-0067">ATP-binding</keyword>
<dbReference type="FunFam" id="1.10.510.10:FF:001023">
    <property type="entry name" value="Os07g0541700 protein"/>
    <property type="match status" value="1"/>
</dbReference>
<dbReference type="InterPro" id="IPR045874">
    <property type="entry name" value="LRK10/LRL21-25-like"/>
</dbReference>
<dbReference type="Proteomes" id="UP000230069">
    <property type="component" value="Unassembled WGS sequence"/>
</dbReference>
<evidence type="ECO:0000256" key="6">
    <source>
        <dbReference type="ARBA" id="ARBA00022692"/>
    </source>
</evidence>
<evidence type="ECO:0000256" key="12">
    <source>
        <dbReference type="ARBA" id="ARBA00023136"/>
    </source>
</evidence>
<evidence type="ECO:0000256" key="13">
    <source>
        <dbReference type="ARBA" id="ARBA00023180"/>
    </source>
</evidence>
<comment type="subcellular location">
    <subcellularLocation>
        <location evidence="1">Membrane</location>
        <topology evidence="1">Single-pass type I membrane protein</topology>
    </subcellularLocation>
</comment>
<dbReference type="InParanoid" id="A0A2G5C5I3"/>
<keyword evidence="12" id="KW-0472">Membrane</keyword>
<dbReference type="PROSITE" id="PS50202">
    <property type="entry name" value="MSP"/>
    <property type="match status" value="1"/>
</dbReference>
<dbReference type="SMART" id="SM00220">
    <property type="entry name" value="S_TKc"/>
    <property type="match status" value="1"/>
</dbReference>
<evidence type="ECO:0000259" key="19">
    <source>
        <dbReference type="PROSITE" id="PS50202"/>
    </source>
</evidence>
<dbReference type="InterPro" id="IPR008962">
    <property type="entry name" value="PapD-like_sf"/>
</dbReference>
<evidence type="ECO:0000256" key="9">
    <source>
        <dbReference type="ARBA" id="ARBA00022777"/>
    </source>
</evidence>
<keyword evidence="5" id="KW-0808">Transferase</keyword>
<comment type="similarity">
    <text evidence="17">Belongs to the protein kinase superfamily.</text>
</comment>
<keyword evidence="11" id="KW-1133">Transmembrane helix</keyword>
<feature type="binding site" evidence="16">
    <location>
        <position position="184"/>
    </location>
    <ligand>
        <name>ATP</name>
        <dbReference type="ChEBI" id="CHEBI:30616"/>
    </ligand>
</feature>
<keyword evidence="8 16" id="KW-0547">Nucleotide-binding</keyword>
<evidence type="ECO:0000256" key="15">
    <source>
        <dbReference type="ARBA" id="ARBA00048679"/>
    </source>
</evidence>
<protein>
    <recommendedName>
        <fullName evidence="3">non-specific serine/threonine protein kinase</fullName>
        <ecNumber evidence="3">2.7.11.1</ecNumber>
    </recommendedName>
</protein>
<dbReference type="Gene3D" id="2.60.40.10">
    <property type="entry name" value="Immunoglobulins"/>
    <property type="match status" value="1"/>
</dbReference>
<dbReference type="InterPro" id="IPR000535">
    <property type="entry name" value="MSP_dom"/>
</dbReference>
<evidence type="ECO:0000256" key="2">
    <source>
        <dbReference type="ARBA" id="ARBA00008932"/>
    </source>
</evidence>
<dbReference type="EMBL" id="KZ305108">
    <property type="protein sequence ID" value="PIA26539.1"/>
    <property type="molecule type" value="Genomic_DNA"/>
</dbReference>
<comment type="catalytic activity">
    <reaction evidence="14">
        <text>L-threonyl-[protein] + ATP = O-phospho-L-threonyl-[protein] + ADP + H(+)</text>
        <dbReference type="Rhea" id="RHEA:46608"/>
        <dbReference type="Rhea" id="RHEA-COMP:11060"/>
        <dbReference type="Rhea" id="RHEA-COMP:11605"/>
        <dbReference type="ChEBI" id="CHEBI:15378"/>
        <dbReference type="ChEBI" id="CHEBI:30013"/>
        <dbReference type="ChEBI" id="CHEBI:30616"/>
        <dbReference type="ChEBI" id="CHEBI:61977"/>
        <dbReference type="ChEBI" id="CHEBI:456216"/>
        <dbReference type="EC" id="2.7.11.1"/>
    </reaction>
</comment>
<evidence type="ECO:0000256" key="3">
    <source>
        <dbReference type="ARBA" id="ARBA00012513"/>
    </source>
</evidence>
<proteinExistence type="inferred from homology"/>
<dbReference type="Gene3D" id="1.10.510.10">
    <property type="entry name" value="Transferase(Phosphotransferase) domain 1"/>
    <property type="match status" value="1"/>
</dbReference>
<dbReference type="OrthoDB" id="5857966at2759"/>
<keyword evidence="13" id="KW-0325">Glycoprotein</keyword>
<dbReference type="InterPro" id="IPR000719">
    <property type="entry name" value="Prot_kinase_dom"/>
</dbReference>
<evidence type="ECO:0000256" key="7">
    <source>
        <dbReference type="ARBA" id="ARBA00022729"/>
    </source>
</evidence>
<evidence type="ECO:0000256" key="5">
    <source>
        <dbReference type="ARBA" id="ARBA00022679"/>
    </source>
</evidence>
<sequence>MTSTGELLSIEPQQLQFPFELGKQISCSIQLKNKADKYVAFKVKATHPKKYIVVPNRGVILPKSSCELIVVMQAHRVAPSNMQPNDKFLIQFVAMDPGQDFNPEMFNQESSKNSIEGCKLGVIYILHIPSDVEKFLSKLGPRPYSYADLKKFTSDFSESNKVGFGAYGNVYKGQISEGVRVAVKVLVEKDVIEETFIAEVSTMGNASHRCLVKLYGYCFERDVKALVYEYMDNGSLDTILYKKDGDNIEWGKLYSIAVETAKGLTYLHDGWHEQIIHYDIKAANVLLDKDLFPKISDFGLAKLMKREVNDVILTRTRGTNGYNAPETWMPSSRVTSKCDVYSYGMMLFEILGKRSNGFGDNWFPQQVWNKFENEELDQLITDCDITEKDIENAKILAKVALLCAQYVPERRPSMNKVVMMLEKIIPVETPPYPFQFR</sequence>
<evidence type="ECO:0000256" key="1">
    <source>
        <dbReference type="ARBA" id="ARBA00004479"/>
    </source>
</evidence>
<accession>A0A2G5C5I3</accession>
<evidence type="ECO:0000256" key="11">
    <source>
        <dbReference type="ARBA" id="ARBA00022989"/>
    </source>
</evidence>
<dbReference type="GO" id="GO:0005524">
    <property type="term" value="F:ATP binding"/>
    <property type="evidence" value="ECO:0007669"/>
    <property type="project" value="UniProtKB-UniRule"/>
</dbReference>
<gene>
    <name evidence="20" type="ORF">AQUCO_09100020v1</name>
</gene>
<dbReference type="EC" id="2.7.11.1" evidence="3"/>
<dbReference type="GO" id="GO:0004674">
    <property type="term" value="F:protein serine/threonine kinase activity"/>
    <property type="evidence" value="ECO:0007669"/>
    <property type="project" value="UniProtKB-KW"/>
</dbReference>
<dbReference type="FunFam" id="2.60.40.10:FF:000813">
    <property type="entry name" value="Vesicle-associated protein 1-1"/>
    <property type="match status" value="1"/>
</dbReference>
<keyword evidence="4 17" id="KW-0723">Serine/threonine-protein kinase</keyword>
<organism evidence="20 21">
    <name type="scientific">Aquilegia coerulea</name>
    <name type="common">Rocky mountain columbine</name>
    <dbReference type="NCBI Taxonomy" id="218851"/>
    <lineage>
        <taxon>Eukaryota</taxon>
        <taxon>Viridiplantae</taxon>
        <taxon>Streptophyta</taxon>
        <taxon>Embryophyta</taxon>
        <taxon>Tracheophyta</taxon>
        <taxon>Spermatophyta</taxon>
        <taxon>Magnoliopsida</taxon>
        <taxon>Ranunculales</taxon>
        <taxon>Ranunculaceae</taxon>
        <taxon>Thalictroideae</taxon>
        <taxon>Aquilegia</taxon>
    </lineage>
</organism>
<keyword evidence="21" id="KW-1185">Reference proteome</keyword>
<keyword evidence="6" id="KW-0812">Transmembrane</keyword>